<dbReference type="PANTHER" id="PTHR43863:SF2">
    <property type="entry name" value="MALTASE-GLUCOAMYLASE"/>
    <property type="match status" value="1"/>
</dbReference>
<dbReference type="Pfam" id="PF01055">
    <property type="entry name" value="Glyco_hydro_31_2nd"/>
    <property type="match status" value="1"/>
</dbReference>
<dbReference type="InterPro" id="IPR048395">
    <property type="entry name" value="Glyco_hydro_31_C"/>
</dbReference>
<evidence type="ECO:0000259" key="3">
    <source>
        <dbReference type="SMART" id="SM00635"/>
    </source>
</evidence>
<accession>A0A1H0FQX3</accession>
<dbReference type="Pfam" id="PF21365">
    <property type="entry name" value="Glyco_hydro_31_3rd"/>
    <property type="match status" value="1"/>
</dbReference>
<reference evidence="5" key="1">
    <citation type="submission" date="2016-10" db="EMBL/GenBank/DDBJ databases">
        <authorList>
            <person name="de Groot N.N."/>
        </authorList>
    </citation>
    <scope>NUCLEOTIDE SEQUENCE [LARGE SCALE GENOMIC DNA]</scope>
    <source>
        <strain evidence="5">BP1-145</strain>
    </source>
</reference>
<evidence type="ECO:0000256" key="2">
    <source>
        <dbReference type="SAM" id="SignalP"/>
    </source>
</evidence>
<dbReference type="Gene3D" id="3.20.20.80">
    <property type="entry name" value="Glycosidases"/>
    <property type="match status" value="1"/>
</dbReference>
<evidence type="ECO:0000256" key="1">
    <source>
        <dbReference type="ARBA" id="ARBA00007806"/>
    </source>
</evidence>
<dbReference type="SUPFAM" id="SSF49373">
    <property type="entry name" value="Invasin/intimin cell-adhesion fragments"/>
    <property type="match status" value="1"/>
</dbReference>
<dbReference type="GO" id="GO:0004553">
    <property type="term" value="F:hydrolase activity, hydrolyzing O-glycosyl compounds"/>
    <property type="evidence" value="ECO:0007669"/>
    <property type="project" value="InterPro"/>
</dbReference>
<dbReference type="InterPro" id="IPR008964">
    <property type="entry name" value="Invasin/intimin_cell_adhesion"/>
</dbReference>
<name>A0A1H0FQX3_9BACT</name>
<dbReference type="SUPFAM" id="SSF51445">
    <property type="entry name" value="(Trans)glycosidases"/>
    <property type="match status" value="1"/>
</dbReference>
<keyword evidence="2" id="KW-0732">Signal</keyword>
<dbReference type="Proteomes" id="UP000199134">
    <property type="component" value="Unassembled WGS sequence"/>
</dbReference>
<dbReference type="PANTHER" id="PTHR43863">
    <property type="entry name" value="HYDROLASE, PUTATIVE (AFU_ORTHOLOGUE AFUA_1G03140)-RELATED"/>
    <property type="match status" value="1"/>
</dbReference>
<dbReference type="InterPro" id="IPR025887">
    <property type="entry name" value="Glyco_hydro_31_N_dom"/>
</dbReference>
<dbReference type="Pfam" id="PF17137">
    <property type="entry name" value="DUF5110"/>
    <property type="match status" value="1"/>
</dbReference>
<dbReference type="Gene3D" id="2.60.40.1080">
    <property type="match status" value="1"/>
</dbReference>
<dbReference type="InterPro" id="IPR051816">
    <property type="entry name" value="Glycosyl_Hydrolase_31"/>
</dbReference>
<organism evidence="4 5">
    <name type="scientific">Prevotella communis</name>
    <dbReference type="NCBI Taxonomy" id="2913614"/>
    <lineage>
        <taxon>Bacteria</taxon>
        <taxon>Pseudomonadati</taxon>
        <taxon>Bacteroidota</taxon>
        <taxon>Bacteroidia</taxon>
        <taxon>Bacteroidales</taxon>
        <taxon>Prevotellaceae</taxon>
        <taxon>Prevotella</taxon>
    </lineage>
</organism>
<dbReference type="SMART" id="SM00635">
    <property type="entry name" value="BID_2"/>
    <property type="match status" value="1"/>
</dbReference>
<dbReference type="InterPro" id="IPR000322">
    <property type="entry name" value="Glyco_hydro_31_TIM"/>
</dbReference>
<dbReference type="OrthoDB" id="176168at2"/>
<sequence length="1104" mass="124472">MKRMFLVALLATTLMQTKAQDYTVTTGGIVTEVKFYSPDIVRVTKYQKADALSKTDPKVVVTMKPQKVNPTKREGVKEDTLLTGKVMVTCNKQTGVLGFFRPDGTVLIKERTKPTFTKRTTHTIDPYNVSQSFRLSTGEAIYGLGQVQDGTLNHRNKNYNHMVQNNMSVWIPFIHSTRGYGLYWDLYGPCDFSDDATNGATFKTEAAHAVDYYVLVGAAERGDEVQQLVRQLSGQATMVPLWTFGYFQSKERYKSATETLGVLQKYRSQKVPIDCVVQDWQYWGGNNQWNAMEFLNPEFKTTYPQMINGMHADGAHLLISIWANFGRDTKQFAHFKEKNQLMKMGNDIMSSTWPNNEGVGIYCPYQQSARKYYWQCLYEGLVNKGVDAYWVDSSEPDHYQGGEDWEKTNDFIVLNKDDEDNATLNPHSLETSHTWRAMRNVFPLMHASGVYEGHRGQKAPETEARRVMIMTRSGFIGMQRYGAGTWSGDITASWETLGNQIPAALNYSACGIPSWNSDIGGFFNGSFKGAGQDIYNELYCRWIQFGTFCTIMRSHGSSTDRAIYQFGKEGESYYDIINRYINLRYALLPYIYSMDRRVYNEGYSFMRAMGIAYPTDAVTHNLKDQFMFGSNLLVAPVVKSQATQRSVYLPKGDGWTDVWNGQQYDGGQTVKRDVNLALMPLYVRQGTIMPWGPKVQYSEQSNWDNLEIRIYPGADGTFTLYEDERDNYNYEQGHFTEIPFSWNDKTKTLTIGARSGAFDGMLKNRTFRIVLVDAEKHMGLGIQQSQRFSKEVKYTGSEVNVKIDNDHTTSEDVTTIQSIQATPSNVNLFLGQSQTFAVKAKLADGSSKFITLDAVYESSDTLVTTVRDGIIHAGQKEGHADINVTYTDGLGTTHQTTIGVDASVPTNLYNWKAYDWYKNRVADRLGASDIAYSSKDNTITITKTGAQNIALKYSDKKYLEPGTKYLVAVATDVSKNKDDSQLWYINGNWVNIVNPTDVRTLKDGRIMIAWTIDESTGYQLTGETIFGMTSTNAQGRSVISFIGFTSDLKKLQQELNVAVGIAPISSNQHTMHSIYAINGTPRTHLSTDINIITNGSKTVKLLKK</sequence>
<dbReference type="AlphaFoldDB" id="A0A1H0FQX3"/>
<dbReference type="GO" id="GO:0030246">
    <property type="term" value="F:carbohydrate binding"/>
    <property type="evidence" value="ECO:0007669"/>
    <property type="project" value="InterPro"/>
</dbReference>
<feature type="chain" id="PRO_5011759099" evidence="2">
    <location>
        <begin position="20"/>
        <end position="1104"/>
    </location>
</feature>
<dbReference type="Gene3D" id="2.60.40.1180">
    <property type="entry name" value="Golgi alpha-mannosidase II"/>
    <property type="match status" value="2"/>
</dbReference>
<protein>
    <submittedName>
        <fullName evidence="4">Alpha-D-xyloside xylohydrolase</fullName>
    </submittedName>
</protein>
<feature type="signal peptide" evidence="2">
    <location>
        <begin position="1"/>
        <end position="19"/>
    </location>
</feature>
<dbReference type="GO" id="GO:0005975">
    <property type="term" value="P:carbohydrate metabolic process"/>
    <property type="evidence" value="ECO:0007669"/>
    <property type="project" value="InterPro"/>
</dbReference>
<dbReference type="InterPro" id="IPR033403">
    <property type="entry name" value="DUF5110"/>
</dbReference>
<dbReference type="InterPro" id="IPR013780">
    <property type="entry name" value="Glyco_hydro_b"/>
</dbReference>
<dbReference type="InterPro" id="IPR011013">
    <property type="entry name" value="Gal_mutarotase_sf_dom"/>
</dbReference>
<dbReference type="InterPro" id="IPR003343">
    <property type="entry name" value="Big_2"/>
</dbReference>
<gene>
    <name evidence="4" type="ORF">SAMN04487900_10643</name>
</gene>
<dbReference type="RefSeq" id="WP_091852806.1">
    <property type="nucleotide sequence ID" value="NZ_FNIW01000006.1"/>
</dbReference>
<dbReference type="SUPFAM" id="SSF74650">
    <property type="entry name" value="Galactose mutarotase-like"/>
    <property type="match status" value="1"/>
</dbReference>
<proteinExistence type="inferred from homology"/>
<dbReference type="CDD" id="cd14752">
    <property type="entry name" value="GH31_N"/>
    <property type="match status" value="1"/>
</dbReference>
<comment type="similarity">
    <text evidence="1">Belongs to the glycosyl hydrolase 31 family.</text>
</comment>
<dbReference type="Gene3D" id="2.60.40.1760">
    <property type="entry name" value="glycosyl hydrolase (family 31)"/>
    <property type="match status" value="1"/>
</dbReference>
<dbReference type="EMBL" id="FNIW01000006">
    <property type="protein sequence ID" value="SDN97078.1"/>
    <property type="molecule type" value="Genomic_DNA"/>
</dbReference>
<dbReference type="SUPFAM" id="SSF51011">
    <property type="entry name" value="Glycosyl hydrolase domain"/>
    <property type="match status" value="1"/>
</dbReference>
<feature type="domain" description="BIG2" evidence="3">
    <location>
        <begin position="812"/>
        <end position="896"/>
    </location>
</feature>
<evidence type="ECO:0000313" key="4">
    <source>
        <dbReference type="EMBL" id="SDN97078.1"/>
    </source>
</evidence>
<dbReference type="Pfam" id="PF13802">
    <property type="entry name" value="Gal_mutarotas_2"/>
    <property type="match status" value="1"/>
</dbReference>
<comment type="caution">
    <text evidence="4">The sequence shown here is derived from an EMBL/GenBank/DDBJ whole genome shotgun (WGS) entry which is preliminary data.</text>
</comment>
<evidence type="ECO:0000313" key="5">
    <source>
        <dbReference type="Proteomes" id="UP000199134"/>
    </source>
</evidence>
<dbReference type="InterPro" id="IPR017853">
    <property type="entry name" value="GH"/>
</dbReference>